<keyword evidence="3" id="KW-1185">Reference proteome</keyword>
<evidence type="ECO:0000313" key="3">
    <source>
        <dbReference type="Proteomes" id="UP000235145"/>
    </source>
</evidence>
<protein>
    <submittedName>
        <fullName evidence="2">Uncharacterized protein</fullName>
    </submittedName>
</protein>
<feature type="coiled-coil region" evidence="1">
    <location>
        <begin position="80"/>
        <end position="125"/>
    </location>
</feature>
<accession>A0A9R1UH93</accession>
<name>A0A9R1UH93_LACSA</name>
<dbReference type="EMBL" id="NBSK02000009">
    <property type="protein sequence ID" value="KAJ0187156.1"/>
    <property type="molecule type" value="Genomic_DNA"/>
</dbReference>
<proteinExistence type="predicted"/>
<comment type="caution">
    <text evidence="2">The sequence shown here is derived from an EMBL/GenBank/DDBJ whole genome shotgun (WGS) entry which is preliminary data.</text>
</comment>
<keyword evidence="1" id="KW-0175">Coiled coil</keyword>
<sequence>MFYKLLNLNEIFGPEIWVVTMLPPKPRNGLLQNATSVENQVTTKLDFHYPKKVVFISAFIHLQKNIRPSTKSKKKKGKYVPDVEDESESEIEEMAEVEDEYESEIKEMAEVEDEYESEIEEVVKEGEVELVVEPEMKHVVEPVVEVEHVAVEQVAVEVEHVAVEQVAVEVEHVEEQVAQPFVKVEQVAQPLKRQRKYSERITEMALKRVVITKDGCGLSVTKPVALE</sequence>
<dbReference type="AlphaFoldDB" id="A0A9R1UH93"/>
<dbReference type="Proteomes" id="UP000235145">
    <property type="component" value="Unassembled WGS sequence"/>
</dbReference>
<organism evidence="2 3">
    <name type="scientific">Lactuca sativa</name>
    <name type="common">Garden lettuce</name>
    <dbReference type="NCBI Taxonomy" id="4236"/>
    <lineage>
        <taxon>Eukaryota</taxon>
        <taxon>Viridiplantae</taxon>
        <taxon>Streptophyta</taxon>
        <taxon>Embryophyta</taxon>
        <taxon>Tracheophyta</taxon>
        <taxon>Spermatophyta</taxon>
        <taxon>Magnoliopsida</taxon>
        <taxon>eudicotyledons</taxon>
        <taxon>Gunneridae</taxon>
        <taxon>Pentapetalae</taxon>
        <taxon>asterids</taxon>
        <taxon>campanulids</taxon>
        <taxon>Asterales</taxon>
        <taxon>Asteraceae</taxon>
        <taxon>Cichorioideae</taxon>
        <taxon>Cichorieae</taxon>
        <taxon>Lactucinae</taxon>
        <taxon>Lactuca</taxon>
    </lineage>
</organism>
<evidence type="ECO:0000256" key="1">
    <source>
        <dbReference type="SAM" id="Coils"/>
    </source>
</evidence>
<reference evidence="2 3" key="1">
    <citation type="journal article" date="2017" name="Nat. Commun.">
        <title>Genome assembly with in vitro proximity ligation data and whole-genome triplication in lettuce.</title>
        <authorList>
            <person name="Reyes-Chin-Wo S."/>
            <person name="Wang Z."/>
            <person name="Yang X."/>
            <person name="Kozik A."/>
            <person name="Arikit S."/>
            <person name="Song C."/>
            <person name="Xia L."/>
            <person name="Froenicke L."/>
            <person name="Lavelle D.O."/>
            <person name="Truco M.J."/>
            <person name="Xia R."/>
            <person name="Zhu S."/>
            <person name="Xu C."/>
            <person name="Xu H."/>
            <person name="Xu X."/>
            <person name="Cox K."/>
            <person name="Korf I."/>
            <person name="Meyers B.C."/>
            <person name="Michelmore R.W."/>
        </authorList>
    </citation>
    <scope>NUCLEOTIDE SEQUENCE [LARGE SCALE GENOMIC DNA]</scope>
    <source>
        <strain evidence="3">cv. Salinas</strain>
        <tissue evidence="2">Seedlings</tissue>
    </source>
</reference>
<evidence type="ECO:0000313" key="2">
    <source>
        <dbReference type="EMBL" id="KAJ0187156.1"/>
    </source>
</evidence>
<gene>
    <name evidence="2" type="ORF">LSAT_V11C900493910</name>
</gene>